<evidence type="ECO:0000313" key="2">
    <source>
        <dbReference type="Proteomes" id="UP000243528"/>
    </source>
</evidence>
<protein>
    <submittedName>
        <fullName evidence="1">Putative dehydrogenase</fullName>
    </submittedName>
</protein>
<dbReference type="RefSeq" id="WP_106536237.1">
    <property type="nucleotide sequence ID" value="NZ_ML142901.1"/>
</dbReference>
<keyword evidence="2" id="KW-1185">Reference proteome</keyword>
<dbReference type="AlphaFoldDB" id="A0A2P8E957"/>
<dbReference type="SUPFAM" id="SSF51735">
    <property type="entry name" value="NAD(P)-binding Rossmann-fold domains"/>
    <property type="match status" value="1"/>
</dbReference>
<sequence length="307" mass="32807">MTRAGNGRPVRFGLVGLDSPHAPAFTRLLNGDGEAPGVVPGGRVVSAWPGTASEDFPLSRDRLEGFTESVRSLEVPVEPALDDVADRSDALLILAVDARTHPDYFLRCARFGKPVYVDTRFALSVAEARAMLDEAQRYGAIPLAGSPKRFSDAFLHAVDGDRADGIDVSGPLPMQPTHPGLFWYGVHMVDVVVAAMGTGCAEVRTFAAGPDELYVATWADGRTATIRGRKAWLPHTRGVVHRGTESTTFSIQANDLMFTGLLRAIIEACRSGTPTVAPEEIEHTVAVTAAANRSRALCEPVPLDGAH</sequence>
<accession>A0A2P8E957</accession>
<dbReference type="EMBL" id="PYGE01000003">
    <property type="protein sequence ID" value="PSL06010.1"/>
    <property type="molecule type" value="Genomic_DNA"/>
</dbReference>
<evidence type="ECO:0000313" key="1">
    <source>
        <dbReference type="EMBL" id="PSL06010.1"/>
    </source>
</evidence>
<name>A0A2P8E957_9ACTN</name>
<reference evidence="1 2" key="1">
    <citation type="submission" date="2018-03" db="EMBL/GenBank/DDBJ databases">
        <title>Genomic Encyclopedia of Archaeal and Bacterial Type Strains, Phase II (KMG-II): from individual species to whole genera.</title>
        <authorList>
            <person name="Goeker M."/>
        </authorList>
    </citation>
    <scope>NUCLEOTIDE SEQUENCE [LARGE SCALE GENOMIC DNA]</scope>
    <source>
        <strain evidence="1 2">DSM 45211</strain>
    </source>
</reference>
<dbReference type="Proteomes" id="UP000243528">
    <property type="component" value="Unassembled WGS sequence"/>
</dbReference>
<dbReference type="InterPro" id="IPR036291">
    <property type="entry name" value="NAD(P)-bd_dom_sf"/>
</dbReference>
<organism evidence="1 2">
    <name type="scientific">Haloactinopolyspora alba</name>
    <dbReference type="NCBI Taxonomy" id="648780"/>
    <lineage>
        <taxon>Bacteria</taxon>
        <taxon>Bacillati</taxon>
        <taxon>Actinomycetota</taxon>
        <taxon>Actinomycetes</taxon>
        <taxon>Jiangellales</taxon>
        <taxon>Jiangellaceae</taxon>
        <taxon>Haloactinopolyspora</taxon>
    </lineage>
</organism>
<dbReference type="Gene3D" id="3.40.50.720">
    <property type="entry name" value="NAD(P)-binding Rossmann-like Domain"/>
    <property type="match status" value="1"/>
</dbReference>
<proteinExistence type="predicted"/>
<dbReference type="OrthoDB" id="128220at2"/>
<gene>
    <name evidence="1" type="ORF">CLV30_103164</name>
</gene>
<comment type="caution">
    <text evidence="1">The sequence shown here is derived from an EMBL/GenBank/DDBJ whole genome shotgun (WGS) entry which is preliminary data.</text>
</comment>